<dbReference type="InterPro" id="IPR036873">
    <property type="entry name" value="Rhodanese-like_dom_sf"/>
</dbReference>
<sequence length="148" mass="16734">MQEFMPQAIEFAQKHTFLTIAWFAVLFMTLFTFFKSATQKYRVITNPEAVRLINDEEAVVIDLRPIDEFRGGHIINSVNLLPTEIKNQNVGKIEHYKGKPVIIVDINGVSSSTSAELLTKQGFEKVYVLKDGLTAWSGANLPLVKKHK</sequence>
<dbReference type="CDD" id="cd00158">
    <property type="entry name" value="RHOD"/>
    <property type="match status" value="1"/>
</dbReference>
<dbReference type="AlphaFoldDB" id="A0A448PYM9"/>
<dbReference type="PROSITE" id="PS50206">
    <property type="entry name" value="RHODANESE_3"/>
    <property type="match status" value="1"/>
</dbReference>
<dbReference type="PANTHER" id="PTHR43031:SF18">
    <property type="entry name" value="RHODANESE-RELATED SULFURTRANSFERASES"/>
    <property type="match status" value="1"/>
</dbReference>
<dbReference type="Proteomes" id="UP000268879">
    <property type="component" value="Chromosome"/>
</dbReference>
<dbReference type="InterPro" id="IPR001763">
    <property type="entry name" value="Rhodanese-like_dom"/>
</dbReference>
<reference evidence="3 4" key="1">
    <citation type="submission" date="2018-12" db="EMBL/GenBank/DDBJ databases">
        <authorList>
            <consortium name="Pathogen Informatics"/>
        </authorList>
    </citation>
    <scope>NUCLEOTIDE SEQUENCE [LARGE SCALE GENOMIC DNA]</scope>
    <source>
        <strain evidence="3 4">NCTC10665</strain>
    </source>
</reference>
<dbReference type="SMART" id="SM00450">
    <property type="entry name" value="RHOD"/>
    <property type="match status" value="1"/>
</dbReference>
<proteinExistence type="predicted"/>
<dbReference type="OrthoDB" id="9808735at2"/>
<accession>A0A448PYM9</accession>
<keyword evidence="1" id="KW-0812">Transmembrane</keyword>
<protein>
    <submittedName>
        <fullName evidence="3">Rhodanese-related sulfurtransferase</fullName>
    </submittedName>
</protein>
<dbReference type="Pfam" id="PF00581">
    <property type="entry name" value="Rhodanese"/>
    <property type="match status" value="1"/>
</dbReference>
<dbReference type="PANTHER" id="PTHR43031">
    <property type="entry name" value="FAD-DEPENDENT OXIDOREDUCTASE"/>
    <property type="match status" value="1"/>
</dbReference>
<organism evidence="3 4">
    <name type="scientific">Haemophilus parainfluenzae</name>
    <dbReference type="NCBI Taxonomy" id="729"/>
    <lineage>
        <taxon>Bacteria</taxon>
        <taxon>Pseudomonadati</taxon>
        <taxon>Pseudomonadota</taxon>
        <taxon>Gammaproteobacteria</taxon>
        <taxon>Pasteurellales</taxon>
        <taxon>Pasteurellaceae</taxon>
        <taxon>Haemophilus</taxon>
    </lineage>
</organism>
<dbReference type="SUPFAM" id="SSF52821">
    <property type="entry name" value="Rhodanese/Cell cycle control phosphatase"/>
    <property type="match status" value="1"/>
</dbReference>
<dbReference type="GO" id="GO:0016740">
    <property type="term" value="F:transferase activity"/>
    <property type="evidence" value="ECO:0007669"/>
    <property type="project" value="UniProtKB-KW"/>
</dbReference>
<keyword evidence="1" id="KW-1133">Transmembrane helix</keyword>
<evidence type="ECO:0000313" key="3">
    <source>
        <dbReference type="EMBL" id="VEI29710.1"/>
    </source>
</evidence>
<feature type="transmembrane region" description="Helical" evidence="1">
    <location>
        <begin position="15"/>
        <end position="34"/>
    </location>
</feature>
<dbReference type="InterPro" id="IPR050229">
    <property type="entry name" value="GlpE_sulfurtransferase"/>
</dbReference>
<keyword evidence="3" id="KW-0808">Transferase</keyword>
<feature type="domain" description="Rhodanese" evidence="2">
    <location>
        <begin position="54"/>
        <end position="145"/>
    </location>
</feature>
<evidence type="ECO:0000313" key="4">
    <source>
        <dbReference type="Proteomes" id="UP000268879"/>
    </source>
</evidence>
<evidence type="ECO:0000259" key="2">
    <source>
        <dbReference type="PROSITE" id="PS50206"/>
    </source>
</evidence>
<evidence type="ECO:0000256" key="1">
    <source>
        <dbReference type="SAM" id="Phobius"/>
    </source>
</evidence>
<dbReference type="RefSeq" id="WP_049355632.1">
    <property type="nucleotide sequence ID" value="NZ_JVYT01000015.1"/>
</dbReference>
<keyword evidence="1" id="KW-0472">Membrane</keyword>
<gene>
    <name evidence="3" type="primary">yibN</name>
    <name evidence="3" type="ORF">NCTC10665_00561</name>
</gene>
<dbReference type="Gene3D" id="3.40.250.10">
    <property type="entry name" value="Rhodanese-like domain"/>
    <property type="match status" value="1"/>
</dbReference>
<name>A0A448PYM9_HAEPA</name>
<dbReference type="EMBL" id="LR134481">
    <property type="protein sequence ID" value="VEI29710.1"/>
    <property type="molecule type" value="Genomic_DNA"/>
</dbReference>